<dbReference type="PROSITE" id="PS00455">
    <property type="entry name" value="AMP_BINDING"/>
    <property type="match status" value="1"/>
</dbReference>
<dbReference type="PANTHER" id="PTHR24096:SF267">
    <property type="entry name" value="MALONATE--COA LIGASE ACSF3, MITOCHONDRIAL"/>
    <property type="match status" value="1"/>
</dbReference>
<reference evidence="2" key="1">
    <citation type="submission" date="2018-05" db="EMBL/GenBank/DDBJ databases">
        <authorList>
            <person name="Lanie J.A."/>
            <person name="Ng W.-L."/>
            <person name="Kazmierczak K.M."/>
            <person name="Andrzejewski T.M."/>
            <person name="Davidsen T.M."/>
            <person name="Wayne K.J."/>
            <person name="Tettelin H."/>
            <person name="Glass J.I."/>
            <person name="Rusch D."/>
            <person name="Podicherti R."/>
            <person name="Tsui H.-C.T."/>
            <person name="Winkler M.E."/>
        </authorList>
    </citation>
    <scope>NUCLEOTIDE SEQUENCE</scope>
</reference>
<dbReference type="EMBL" id="UINC01096779">
    <property type="protein sequence ID" value="SVC53946.1"/>
    <property type="molecule type" value="Genomic_DNA"/>
</dbReference>
<dbReference type="InterPro" id="IPR042099">
    <property type="entry name" value="ANL_N_sf"/>
</dbReference>
<feature type="domain" description="AMP-dependent synthetase/ligase" evidence="1">
    <location>
        <begin position="14"/>
        <end position="322"/>
    </location>
</feature>
<gene>
    <name evidence="2" type="ORF">METZ01_LOCUS306800</name>
</gene>
<sequence>MKNIPQTTSLVDLFRWRIKQSSEAIAFKFSGKETSYQDFDSAANKVAQGLIAEGCNPNSRVAFLDKNSDYYFEFVYGTLKSRTVSVAINWRLAAPEVAFVLNDSESEILFVGPEFYELVKQIENEIPKVRKIVTMADSDGDWESYNTWRDRQENIDPMLASKADDDVFLMYTSGTTGLPKGAQLTSANILTAALLVDQTWCKDWHEGSVNLICMPVFHVAGGLYACLGAIFGCKNIVIEEVDPGLILQLIESEKIELALFVPAVILFLLQHPQSSETDFTSLRQVVYGASPISEDTLVKAIDQMQCNFWQAYGLTETCGIGTVMA</sequence>
<protein>
    <recommendedName>
        <fullName evidence="1">AMP-dependent synthetase/ligase domain-containing protein</fullName>
    </recommendedName>
</protein>
<evidence type="ECO:0000259" key="1">
    <source>
        <dbReference type="Pfam" id="PF00501"/>
    </source>
</evidence>
<dbReference type="GO" id="GO:0016405">
    <property type="term" value="F:CoA-ligase activity"/>
    <property type="evidence" value="ECO:0007669"/>
    <property type="project" value="TreeGrafter"/>
</dbReference>
<feature type="non-terminal residue" evidence="2">
    <location>
        <position position="325"/>
    </location>
</feature>
<dbReference type="AlphaFoldDB" id="A0A382MYU4"/>
<dbReference type="InterPro" id="IPR020845">
    <property type="entry name" value="AMP-binding_CS"/>
</dbReference>
<accession>A0A382MYU4</accession>
<name>A0A382MYU4_9ZZZZ</name>
<dbReference type="Pfam" id="PF00501">
    <property type="entry name" value="AMP-binding"/>
    <property type="match status" value="1"/>
</dbReference>
<dbReference type="SUPFAM" id="SSF56801">
    <property type="entry name" value="Acetyl-CoA synthetase-like"/>
    <property type="match status" value="1"/>
</dbReference>
<dbReference type="InterPro" id="IPR000873">
    <property type="entry name" value="AMP-dep_synth/lig_dom"/>
</dbReference>
<evidence type="ECO:0000313" key="2">
    <source>
        <dbReference type="EMBL" id="SVC53946.1"/>
    </source>
</evidence>
<dbReference type="Gene3D" id="3.40.50.12780">
    <property type="entry name" value="N-terminal domain of ligase-like"/>
    <property type="match status" value="1"/>
</dbReference>
<organism evidence="2">
    <name type="scientific">marine metagenome</name>
    <dbReference type="NCBI Taxonomy" id="408172"/>
    <lineage>
        <taxon>unclassified sequences</taxon>
        <taxon>metagenomes</taxon>
        <taxon>ecological metagenomes</taxon>
    </lineage>
</organism>
<proteinExistence type="predicted"/>
<dbReference type="PANTHER" id="PTHR24096">
    <property type="entry name" value="LONG-CHAIN-FATTY-ACID--COA LIGASE"/>
    <property type="match status" value="1"/>
</dbReference>